<dbReference type="EMBL" id="AFLV02000037">
    <property type="protein sequence ID" value="EKR64799.1"/>
    <property type="molecule type" value="Genomic_DNA"/>
</dbReference>
<gene>
    <name evidence="3" type="ORF">LEP1GSC036_2314</name>
</gene>
<evidence type="ECO:0000313" key="3">
    <source>
        <dbReference type="EMBL" id="EKR64799.1"/>
    </source>
</evidence>
<dbReference type="NCBIfam" id="NF047679">
    <property type="entry name" value="LIC10906_fam"/>
    <property type="match status" value="1"/>
</dbReference>
<evidence type="ECO:0000256" key="1">
    <source>
        <dbReference type="SAM" id="Phobius"/>
    </source>
</evidence>
<dbReference type="InterPro" id="IPR031621">
    <property type="entry name" value="HisKA_7TM"/>
</dbReference>
<feature type="domain" description="Histidine kinase N-terminal 7TM region" evidence="2">
    <location>
        <begin position="13"/>
        <end position="225"/>
    </location>
</feature>
<reference evidence="3 4" key="1">
    <citation type="submission" date="2012-10" db="EMBL/GenBank/DDBJ databases">
        <authorList>
            <person name="Harkins D.M."/>
            <person name="Durkin A.S."/>
            <person name="Brinkac L.M."/>
            <person name="Haft D.H."/>
            <person name="Selengut J.D."/>
            <person name="Sanka R."/>
            <person name="DePew J."/>
            <person name="Purushe J."/>
            <person name="Whelen A.C."/>
            <person name="Vinetz J.M."/>
            <person name="Sutton G.G."/>
            <person name="Nierman W.C."/>
            <person name="Fouts D.E."/>
        </authorList>
    </citation>
    <scope>NUCLEOTIDE SEQUENCE [LARGE SCALE GENOMIC DNA]</scope>
    <source>
        <strain evidence="3 4">2006001853</strain>
    </source>
</reference>
<sequence length="304" mass="34819">MNVPIAINLLCPFTVLLLGIYVIRLEHRKNPKAPKYFFALSLSISLWSLLSGIRYLIPAETYTIAPSITLLPAIFLPFLLNHQFIMNLIQPDFRQKKVIVLFNSIALIYFFFSCVSLNMIEIIDYQTSSYKPLLAYHILILYSFGSVGFSIFLILKKTITSSGSERVQFTLLGLGVLISLFTTILLVYILPIFAGIFKGYLTPIGLIPSCFLWAVAILQYNAFEIKYAILDGDKVPALTRISLNFFMLLFKILDPVGFRNSNLQYKKSFSSDFLVTDLKLRLKTELNHYQRSEALARRFDQYIK</sequence>
<comment type="caution">
    <text evidence="3">The sequence shown here is derived from an EMBL/GenBank/DDBJ whole genome shotgun (WGS) entry which is preliminary data.</text>
</comment>
<keyword evidence="1" id="KW-0472">Membrane</keyword>
<feature type="transmembrane region" description="Helical" evidence="1">
    <location>
        <begin position="135"/>
        <end position="155"/>
    </location>
</feature>
<evidence type="ECO:0000313" key="4">
    <source>
        <dbReference type="Proteomes" id="UP000001338"/>
    </source>
</evidence>
<proteinExistence type="predicted"/>
<feature type="transmembrane region" description="Helical" evidence="1">
    <location>
        <begin position="167"/>
        <end position="194"/>
    </location>
</feature>
<feature type="transmembrane region" description="Helical" evidence="1">
    <location>
        <begin position="63"/>
        <end position="80"/>
    </location>
</feature>
<name>A0A828Z349_9LEPT</name>
<protein>
    <submittedName>
        <fullName evidence="3">Putative membrane protein</fullName>
    </submittedName>
</protein>
<dbReference type="Pfam" id="PF16927">
    <property type="entry name" value="HisKA_7TM"/>
    <property type="match status" value="1"/>
</dbReference>
<feature type="transmembrane region" description="Helical" evidence="1">
    <location>
        <begin position="100"/>
        <end position="123"/>
    </location>
</feature>
<accession>A0A828Z349</accession>
<feature type="transmembrane region" description="Helical" evidence="1">
    <location>
        <begin position="36"/>
        <end position="57"/>
    </location>
</feature>
<keyword evidence="1" id="KW-0812">Transmembrane</keyword>
<evidence type="ECO:0000259" key="2">
    <source>
        <dbReference type="Pfam" id="PF16927"/>
    </source>
</evidence>
<dbReference type="Proteomes" id="UP000001338">
    <property type="component" value="Unassembled WGS sequence"/>
</dbReference>
<feature type="transmembrane region" description="Helical" evidence="1">
    <location>
        <begin position="200"/>
        <end position="223"/>
    </location>
</feature>
<organism evidence="3 4">
    <name type="scientific">Leptospira weilii str. 2006001853</name>
    <dbReference type="NCBI Taxonomy" id="1001589"/>
    <lineage>
        <taxon>Bacteria</taxon>
        <taxon>Pseudomonadati</taxon>
        <taxon>Spirochaetota</taxon>
        <taxon>Spirochaetia</taxon>
        <taxon>Leptospirales</taxon>
        <taxon>Leptospiraceae</taxon>
        <taxon>Leptospira</taxon>
    </lineage>
</organism>
<dbReference type="RefSeq" id="WP_004499446.1">
    <property type="nucleotide sequence ID" value="NZ_AFLV02000037.1"/>
</dbReference>
<dbReference type="AlphaFoldDB" id="A0A828Z349"/>
<keyword evidence="1" id="KW-1133">Transmembrane helix</keyword>
<feature type="transmembrane region" description="Helical" evidence="1">
    <location>
        <begin position="6"/>
        <end position="24"/>
    </location>
</feature>